<comment type="similarity">
    <text evidence="1">Belongs to the FAH family.</text>
</comment>
<evidence type="ECO:0000259" key="3">
    <source>
        <dbReference type="Pfam" id="PF01557"/>
    </source>
</evidence>
<dbReference type="SUPFAM" id="SSF56529">
    <property type="entry name" value="FAH"/>
    <property type="match status" value="1"/>
</dbReference>
<protein>
    <recommendedName>
        <fullName evidence="3">Fumarylacetoacetase-like C-terminal domain-containing protein</fullName>
    </recommendedName>
</protein>
<comment type="caution">
    <text evidence="4">The sequence shown here is derived from an EMBL/GenBank/DDBJ whole genome shotgun (WGS) entry which is preliminary data.</text>
</comment>
<dbReference type="InterPro" id="IPR011234">
    <property type="entry name" value="Fumarylacetoacetase-like_C"/>
</dbReference>
<keyword evidence="5" id="KW-1185">Reference proteome</keyword>
<dbReference type="InterPro" id="IPR051121">
    <property type="entry name" value="FAH"/>
</dbReference>
<proteinExistence type="inferred from homology"/>
<dbReference type="GO" id="GO:0046872">
    <property type="term" value="F:metal ion binding"/>
    <property type="evidence" value="ECO:0007669"/>
    <property type="project" value="UniProtKB-KW"/>
</dbReference>
<dbReference type="PANTHER" id="PTHR42796">
    <property type="entry name" value="FUMARYLACETOACETATE HYDROLASE DOMAIN-CONTAINING PROTEIN 2A-RELATED"/>
    <property type="match status" value="1"/>
</dbReference>
<reference evidence="4" key="2">
    <citation type="submission" date="2020-09" db="EMBL/GenBank/DDBJ databases">
        <authorList>
            <person name="Sun Q."/>
            <person name="Kim S."/>
        </authorList>
    </citation>
    <scope>NUCLEOTIDE SEQUENCE</scope>
    <source>
        <strain evidence="4">KCTC 32255</strain>
    </source>
</reference>
<name>A0A918PMT5_9SPHN</name>
<dbReference type="InterPro" id="IPR036663">
    <property type="entry name" value="Fumarylacetoacetase_C_sf"/>
</dbReference>
<evidence type="ECO:0000256" key="2">
    <source>
        <dbReference type="ARBA" id="ARBA00022723"/>
    </source>
</evidence>
<feature type="domain" description="Fumarylacetoacetase-like C-terminal" evidence="3">
    <location>
        <begin position="75"/>
        <end position="278"/>
    </location>
</feature>
<dbReference type="AlphaFoldDB" id="A0A918PMT5"/>
<evidence type="ECO:0000256" key="1">
    <source>
        <dbReference type="ARBA" id="ARBA00010211"/>
    </source>
</evidence>
<dbReference type="Pfam" id="PF01557">
    <property type="entry name" value="FAA_hydrolase"/>
    <property type="match status" value="1"/>
</dbReference>
<dbReference type="Proteomes" id="UP000648075">
    <property type="component" value="Unassembled WGS sequence"/>
</dbReference>
<dbReference type="Gene3D" id="3.90.850.10">
    <property type="entry name" value="Fumarylacetoacetase-like, C-terminal domain"/>
    <property type="match status" value="1"/>
</dbReference>
<evidence type="ECO:0000313" key="4">
    <source>
        <dbReference type="EMBL" id="GGZ15183.1"/>
    </source>
</evidence>
<sequence>MKIARFEAREGVRLGVVEAEYITSITDRIAGAPAEMIELIERWSDLKEAVSALPRAADYAIADVTMLAPVPRPGKIMGIGLNYADHAAEAGLKPPEHQIWFTKAVTAVTGPYAPIERPLASMALDYEAEMVMIIGKRCRHVSREQAESVIFGFCVGNDVSVRDWQHRSGQFAIGKSFDTHAPFGPYIVTADEVDVSALDIRCLVNGEERQHSNTSHLIFDCFAQIEHLSQAMTLEPGDVIYTGTPSGVGAVMAPPQWLVPGDRVRVEIEKLGHIENVVIAEPAA</sequence>
<dbReference type="FunFam" id="3.90.850.10:FF:000002">
    <property type="entry name" value="2-hydroxyhepta-2,4-diene-1,7-dioate isomerase"/>
    <property type="match status" value="1"/>
</dbReference>
<dbReference type="PANTHER" id="PTHR42796:SF4">
    <property type="entry name" value="FUMARYLACETOACETATE HYDROLASE DOMAIN-CONTAINING PROTEIN 2A"/>
    <property type="match status" value="1"/>
</dbReference>
<dbReference type="GO" id="GO:0016853">
    <property type="term" value="F:isomerase activity"/>
    <property type="evidence" value="ECO:0007669"/>
    <property type="project" value="UniProtKB-ARBA"/>
</dbReference>
<reference evidence="4" key="1">
    <citation type="journal article" date="2014" name="Int. J. Syst. Evol. Microbiol.">
        <title>Complete genome sequence of Corynebacterium casei LMG S-19264T (=DSM 44701T), isolated from a smear-ripened cheese.</title>
        <authorList>
            <consortium name="US DOE Joint Genome Institute (JGI-PGF)"/>
            <person name="Walter F."/>
            <person name="Albersmeier A."/>
            <person name="Kalinowski J."/>
            <person name="Ruckert C."/>
        </authorList>
    </citation>
    <scope>NUCLEOTIDE SEQUENCE</scope>
    <source>
        <strain evidence="4">KCTC 32255</strain>
    </source>
</reference>
<evidence type="ECO:0000313" key="5">
    <source>
        <dbReference type="Proteomes" id="UP000648075"/>
    </source>
</evidence>
<organism evidence="4 5">
    <name type="scientific">Novosphingobium colocasiae</name>
    <dbReference type="NCBI Taxonomy" id="1256513"/>
    <lineage>
        <taxon>Bacteria</taxon>
        <taxon>Pseudomonadati</taxon>
        <taxon>Pseudomonadota</taxon>
        <taxon>Alphaproteobacteria</taxon>
        <taxon>Sphingomonadales</taxon>
        <taxon>Sphingomonadaceae</taxon>
        <taxon>Novosphingobium</taxon>
    </lineage>
</organism>
<gene>
    <name evidence="4" type="ORF">GCM10011614_32630</name>
</gene>
<dbReference type="RefSeq" id="WP_189622359.1">
    <property type="nucleotide sequence ID" value="NZ_BMZA01000020.1"/>
</dbReference>
<accession>A0A918PMT5</accession>
<keyword evidence="2" id="KW-0479">Metal-binding</keyword>
<dbReference type="GO" id="GO:0019752">
    <property type="term" value="P:carboxylic acid metabolic process"/>
    <property type="evidence" value="ECO:0007669"/>
    <property type="project" value="UniProtKB-ARBA"/>
</dbReference>
<dbReference type="EMBL" id="BMZA01000020">
    <property type="protein sequence ID" value="GGZ15183.1"/>
    <property type="molecule type" value="Genomic_DNA"/>
</dbReference>